<keyword evidence="1" id="KW-0732">Signal</keyword>
<sequence>MFTYSARLFFLIGTIFSTADPGGKHGQFIWEFPPVSLAITVADYSHNSDCFY</sequence>
<gene>
    <name evidence="2" type="ORF">NTEN_LOCUS233</name>
</gene>
<reference evidence="2 3" key="1">
    <citation type="submission" date="2020-02" db="EMBL/GenBank/DDBJ databases">
        <authorList>
            <person name="Ferguson B K."/>
        </authorList>
    </citation>
    <scope>NUCLEOTIDE SEQUENCE [LARGE SCALE GENOMIC DNA]</scope>
</reference>
<name>A0A6H5FUM1_9HEMI</name>
<organism evidence="2 3">
    <name type="scientific">Nesidiocoris tenuis</name>
    <dbReference type="NCBI Taxonomy" id="355587"/>
    <lineage>
        <taxon>Eukaryota</taxon>
        <taxon>Metazoa</taxon>
        <taxon>Ecdysozoa</taxon>
        <taxon>Arthropoda</taxon>
        <taxon>Hexapoda</taxon>
        <taxon>Insecta</taxon>
        <taxon>Pterygota</taxon>
        <taxon>Neoptera</taxon>
        <taxon>Paraneoptera</taxon>
        <taxon>Hemiptera</taxon>
        <taxon>Heteroptera</taxon>
        <taxon>Panheteroptera</taxon>
        <taxon>Cimicomorpha</taxon>
        <taxon>Miridae</taxon>
        <taxon>Dicyphina</taxon>
        <taxon>Nesidiocoris</taxon>
    </lineage>
</organism>
<proteinExistence type="predicted"/>
<evidence type="ECO:0000313" key="2">
    <source>
        <dbReference type="EMBL" id="CAA9993249.1"/>
    </source>
</evidence>
<evidence type="ECO:0000313" key="3">
    <source>
        <dbReference type="Proteomes" id="UP000479000"/>
    </source>
</evidence>
<dbReference type="AlphaFoldDB" id="A0A6H5FUM1"/>
<keyword evidence="3" id="KW-1185">Reference proteome</keyword>
<protein>
    <submittedName>
        <fullName evidence="2">Uncharacterized protein</fullName>
    </submittedName>
</protein>
<dbReference type="EMBL" id="CADCXU010000301">
    <property type="protein sequence ID" value="CAA9993249.1"/>
    <property type="molecule type" value="Genomic_DNA"/>
</dbReference>
<feature type="non-terminal residue" evidence="2">
    <location>
        <position position="52"/>
    </location>
</feature>
<feature type="chain" id="PRO_5026194970" evidence="1">
    <location>
        <begin position="20"/>
        <end position="52"/>
    </location>
</feature>
<feature type="signal peptide" evidence="1">
    <location>
        <begin position="1"/>
        <end position="19"/>
    </location>
</feature>
<accession>A0A6H5FUM1</accession>
<dbReference type="Proteomes" id="UP000479000">
    <property type="component" value="Unassembled WGS sequence"/>
</dbReference>
<evidence type="ECO:0000256" key="1">
    <source>
        <dbReference type="SAM" id="SignalP"/>
    </source>
</evidence>